<comment type="similarity">
    <text evidence="4">Belongs to the shikimate dehydrogenase family.</text>
</comment>
<dbReference type="InterPro" id="IPR022893">
    <property type="entry name" value="Shikimate_DH_fam"/>
</dbReference>
<comment type="caution">
    <text evidence="4">Lacks conserved residue(s) required for the propagation of feature annotation.</text>
</comment>
<reference evidence="7 8" key="1">
    <citation type="journal article" date="2017" name="BMC Genomics">
        <title>Genome sequencing of 39 Akkermansia muciniphila isolates reveals its population structure, genomic and functional diverisity, and global distribution in mammalian gut microbiotas.</title>
        <authorList>
            <person name="Guo X."/>
            <person name="Li S."/>
            <person name="Zhang J."/>
            <person name="Wu F."/>
            <person name="Li X."/>
            <person name="Wu D."/>
            <person name="Zhang M."/>
            <person name="Ou Z."/>
            <person name="Jie Z."/>
            <person name="Yan Q."/>
            <person name="Li P."/>
            <person name="Yi J."/>
            <person name="Peng Y."/>
        </authorList>
    </citation>
    <scope>NUCLEOTIDE SEQUENCE [LARGE SCALE GENOMIC DNA]</scope>
    <source>
        <strain evidence="7 8">GP43</strain>
    </source>
</reference>
<dbReference type="Pfam" id="PF08501">
    <property type="entry name" value="Shikimate_dh_N"/>
    <property type="match status" value="1"/>
</dbReference>
<feature type="binding site" evidence="4">
    <location>
        <position position="111"/>
    </location>
    <ligand>
        <name>shikimate</name>
        <dbReference type="ChEBI" id="CHEBI:36208"/>
    </ligand>
</feature>
<feature type="binding site" evidence="4">
    <location>
        <position position="282"/>
    </location>
    <ligand>
        <name>NADP(+)</name>
        <dbReference type="ChEBI" id="CHEBI:58349"/>
    </ligand>
</feature>
<protein>
    <recommendedName>
        <fullName evidence="4">Shikimate dehydrogenase (NADP(+))</fullName>
        <shortName evidence="4">SDH</shortName>
        <ecNumber evidence="4">1.1.1.25</ecNumber>
    </recommendedName>
</protein>
<name>A0AAP8NLI8_9BACT</name>
<keyword evidence="2 4" id="KW-0560">Oxidoreductase</keyword>
<dbReference type="Proteomes" id="UP000235914">
    <property type="component" value="Unassembled WGS sequence"/>
</dbReference>
<feature type="binding site" evidence="4">
    <location>
        <position position="136"/>
    </location>
    <ligand>
        <name>shikimate</name>
        <dbReference type="ChEBI" id="CHEBI:36208"/>
    </ligand>
</feature>
<gene>
    <name evidence="4" type="primary">aroE</name>
    <name evidence="7" type="ORF">CXU09_09405</name>
</gene>
<evidence type="ECO:0000256" key="4">
    <source>
        <dbReference type="HAMAP-Rule" id="MF_00222"/>
    </source>
</evidence>
<dbReference type="EC" id="1.1.1.25" evidence="4"/>
<evidence type="ECO:0000256" key="3">
    <source>
        <dbReference type="ARBA" id="ARBA00023141"/>
    </source>
</evidence>
<feature type="domain" description="Shikimate dehydrogenase substrate binding N-terminal" evidence="5">
    <location>
        <begin position="56"/>
        <end position="138"/>
    </location>
</feature>
<dbReference type="Pfam" id="PF18317">
    <property type="entry name" value="SDH_C"/>
    <property type="match status" value="1"/>
</dbReference>
<comment type="caution">
    <text evidence="7">The sequence shown here is derived from an EMBL/GenBank/DDBJ whole genome shotgun (WGS) entry which is preliminary data.</text>
</comment>
<dbReference type="AlphaFoldDB" id="A0AAP8NLI8"/>
<dbReference type="SUPFAM" id="SSF51735">
    <property type="entry name" value="NAD(P)-binding Rossmann-fold domains"/>
    <property type="match status" value="1"/>
</dbReference>
<keyword evidence="4" id="KW-0521">NADP</keyword>
<dbReference type="InterPro" id="IPR046346">
    <property type="entry name" value="Aminoacid_DH-like_N_sf"/>
</dbReference>
<dbReference type="InterPro" id="IPR041121">
    <property type="entry name" value="SDH_C"/>
</dbReference>
<keyword evidence="3 4" id="KW-0057">Aromatic amino acid biosynthesis</keyword>
<feature type="binding site" evidence="4">
    <location>
        <begin position="64"/>
        <end position="66"/>
    </location>
    <ligand>
        <name>shikimate</name>
        <dbReference type="ChEBI" id="CHEBI:36208"/>
    </ligand>
</feature>
<evidence type="ECO:0000256" key="1">
    <source>
        <dbReference type="ARBA" id="ARBA00004871"/>
    </source>
</evidence>
<accession>A0AAP8NLI8</accession>
<comment type="pathway">
    <text evidence="1 4">Metabolic intermediate biosynthesis; chorismate biosynthesis; chorismate from D-erythrose 4-phosphate and phosphoenolpyruvate: step 4/7.</text>
</comment>
<comment type="function">
    <text evidence="4">Involved in the biosynthesis of the chorismate, which leads to the biosynthesis of aromatic amino acids. Catalyzes the reversible NADPH linked reduction of 3-dehydroshikimate (DHSA) to yield shikimate (SA).</text>
</comment>
<dbReference type="GO" id="GO:0004764">
    <property type="term" value="F:shikimate 3-dehydrogenase (NADP+) activity"/>
    <property type="evidence" value="ECO:0007669"/>
    <property type="project" value="UniProtKB-UniRule"/>
</dbReference>
<comment type="catalytic activity">
    <reaction evidence="4">
        <text>shikimate + NADP(+) = 3-dehydroshikimate + NADPH + H(+)</text>
        <dbReference type="Rhea" id="RHEA:17737"/>
        <dbReference type="ChEBI" id="CHEBI:15378"/>
        <dbReference type="ChEBI" id="CHEBI:16630"/>
        <dbReference type="ChEBI" id="CHEBI:36208"/>
        <dbReference type="ChEBI" id="CHEBI:57783"/>
        <dbReference type="ChEBI" id="CHEBI:58349"/>
        <dbReference type="EC" id="1.1.1.25"/>
    </reaction>
</comment>
<dbReference type="Gene3D" id="3.40.50.10860">
    <property type="entry name" value="Leucine Dehydrogenase, chain A, domain 1"/>
    <property type="match status" value="1"/>
</dbReference>
<dbReference type="GO" id="GO:0009073">
    <property type="term" value="P:aromatic amino acid family biosynthetic process"/>
    <property type="evidence" value="ECO:0007669"/>
    <property type="project" value="UniProtKB-KW"/>
</dbReference>
<evidence type="ECO:0000259" key="6">
    <source>
        <dbReference type="Pfam" id="PF18317"/>
    </source>
</evidence>
<feature type="binding site" evidence="4">
    <location>
        <position position="310"/>
    </location>
    <ligand>
        <name>shikimate</name>
        <dbReference type="ChEBI" id="CHEBI:36208"/>
    </ligand>
</feature>
<comment type="subunit">
    <text evidence="4">Homodimer.</text>
</comment>
<evidence type="ECO:0000256" key="2">
    <source>
        <dbReference type="ARBA" id="ARBA00023002"/>
    </source>
</evidence>
<dbReference type="InterPro" id="IPR036291">
    <property type="entry name" value="NAD(P)-bd_dom_sf"/>
</dbReference>
<feature type="binding site" evidence="4">
    <location>
        <position position="152"/>
    </location>
    <ligand>
        <name>shikimate</name>
        <dbReference type="ChEBI" id="CHEBI:36208"/>
    </ligand>
</feature>
<dbReference type="PANTHER" id="PTHR21089:SF1">
    <property type="entry name" value="BIFUNCTIONAL 3-DEHYDROQUINATE DEHYDRATASE_SHIKIMATE DEHYDROGENASE, CHLOROPLASTIC"/>
    <property type="match status" value="1"/>
</dbReference>
<dbReference type="Gene3D" id="3.40.50.720">
    <property type="entry name" value="NAD(P)-binding Rossmann-like Domain"/>
    <property type="match status" value="1"/>
</dbReference>
<dbReference type="GO" id="GO:0019632">
    <property type="term" value="P:shikimate metabolic process"/>
    <property type="evidence" value="ECO:0007669"/>
    <property type="project" value="TreeGrafter"/>
</dbReference>
<sequence>MIGVCLEIRQHFIHSPPHTPEAAPLFSMKPYYTLADLLDEGHPFDAGESVPAKLAVIGFPIAHSKSPAMQQAALDAAGIRVRYIRIQASPEEFGEVVRLLRERGFTGANVTVPHKQAACSLCNDTDALSRVTGSVNTLVFQKDGSVSGFNTDGPGFARAIREEFSVDLRDLKVALLGSCGGAGLALAYTCAMQRCERLTLAGRSEEKLQELKNRLSSFFIDEHRLEGASDRLAAHQNNTPRFNAAVEDADLIVNATSLGLKPTDPSPVPPALLSAHHLVYDLQTHDDAFQMEARFQGARVSNGLSMLVHQGALSFERWFGVKPDISAMRRALEQKHD</sequence>
<proteinExistence type="inferred from homology"/>
<evidence type="ECO:0000313" key="7">
    <source>
        <dbReference type="EMBL" id="PNC54738.1"/>
    </source>
</evidence>
<dbReference type="HAMAP" id="MF_00222">
    <property type="entry name" value="Shikimate_DH_AroE"/>
    <property type="match status" value="1"/>
</dbReference>
<feature type="domain" description="SDH C-terminal" evidence="6">
    <location>
        <begin position="303"/>
        <end position="333"/>
    </location>
</feature>
<keyword evidence="4" id="KW-0028">Amino-acid biosynthesis</keyword>
<organism evidence="7 8">
    <name type="scientific">Akkermansia muciniphila</name>
    <dbReference type="NCBI Taxonomy" id="239935"/>
    <lineage>
        <taxon>Bacteria</taxon>
        <taxon>Pseudomonadati</taxon>
        <taxon>Verrucomicrobiota</taxon>
        <taxon>Verrucomicrobiia</taxon>
        <taxon>Verrucomicrobiales</taxon>
        <taxon>Akkermansiaceae</taxon>
        <taxon>Akkermansia</taxon>
    </lineage>
</organism>
<dbReference type="EMBL" id="PJKN01000005">
    <property type="protein sequence ID" value="PNC54738.1"/>
    <property type="molecule type" value="Genomic_DNA"/>
</dbReference>
<dbReference type="InterPro" id="IPR013708">
    <property type="entry name" value="Shikimate_DH-bd_N"/>
</dbReference>
<dbReference type="CDD" id="cd01065">
    <property type="entry name" value="NAD_bind_Shikimate_DH"/>
    <property type="match status" value="1"/>
</dbReference>
<evidence type="ECO:0000313" key="8">
    <source>
        <dbReference type="Proteomes" id="UP000235914"/>
    </source>
</evidence>
<dbReference type="PANTHER" id="PTHR21089">
    <property type="entry name" value="SHIKIMATE DEHYDROGENASE"/>
    <property type="match status" value="1"/>
</dbReference>
<dbReference type="GO" id="GO:0005829">
    <property type="term" value="C:cytosol"/>
    <property type="evidence" value="ECO:0007669"/>
    <property type="project" value="TreeGrafter"/>
</dbReference>
<dbReference type="GO" id="GO:0009423">
    <property type="term" value="P:chorismate biosynthetic process"/>
    <property type="evidence" value="ECO:0007669"/>
    <property type="project" value="UniProtKB-UniRule"/>
</dbReference>
<evidence type="ECO:0000259" key="5">
    <source>
        <dbReference type="Pfam" id="PF08501"/>
    </source>
</evidence>
<dbReference type="GO" id="GO:0008652">
    <property type="term" value="P:amino acid biosynthetic process"/>
    <property type="evidence" value="ECO:0007669"/>
    <property type="project" value="UniProtKB-KW"/>
</dbReference>
<dbReference type="SUPFAM" id="SSF53223">
    <property type="entry name" value="Aminoacid dehydrogenase-like, N-terminal domain"/>
    <property type="match status" value="1"/>
</dbReference>
<dbReference type="GO" id="GO:0050661">
    <property type="term" value="F:NADP binding"/>
    <property type="evidence" value="ECO:0007669"/>
    <property type="project" value="TreeGrafter"/>
</dbReference>
<feature type="binding site" evidence="4">
    <location>
        <position position="303"/>
    </location>
    <ligand>
        <name>NADP(+)</name>
        <dbReference type="ChEBI" id="CHEBI:58349"/>
    </ligand>
</feature>
<feature type="active site" description="Proton acceptor" evidence="4">
    <location>
        <position position="115"/>
    </location>
</feature>